<evidence type="ECO:0000256" key="1">
    <source>
        <dbReference type="ARBA" id="ARBA00005959"/>
    </source>
</evidence>
<comment type="function">
    <text evidence="5">Catalyzes the two-step NADP-dependent conversion of GDP-4-dehydro-6-deoxy-D-mannose to GDP-fucose, involving an epimerase and a reductase reaction.</text>
</comment>
<dbReference type="SUPFAM" id="SSF51735">
    <property type="entry name" value="NAD(P)-binding Rossmann-fold domains"/>
    <property type="match status" value="1"/>
</dbReference>
<keyword evidence="4 5" id="KW-0413">Isomerase</keyword>
<dbReference type="Proteomes" id="UP001620460">
    <property type="component" value="Unassembled WGS sequence"/>
</dbReference>
<dbReference type="InterPro" id="IPR036291">
    <property type="entry name" value="NAD(P)-bd_dom_sf"/>
</dbReference>
<dbReference type="Pfam" id="PF01370">
    <property type="entry name" value="Epimerase"/>
    <property type="match status" value="1"/>
</dbReference>
<feature type="active site" description="Proton donor/acceptor" evidence="5">
    <location>
        <position position="138"/>
    </location>
</feature>
<dbReference type="RefSeq" id="WP_404632365.1">
    <property type="nucleotide sequence ID" value="NZ_JADIKM010000002.1"/>
</dbReference>
<comment type="caution">
    <text evidence="5">Lacks conserved residue(s) required for the propagation of feature annotation.</text>
</comment>
<keyword evidence="3 5" id="KW-0560">Oxidoreductase</keyword>
<name>A0ABW8JSQ4_9GAMM</name>
<comment type="caution">
    <text evidence="7">The sequence shown here is derived from an EMBL/GenBank/DDBJ whole genome shotgun (WGS) entry which is preliminary data.</text>
</comment>
<feature type="binding site" evidence="5">
    <location>
        <position position="203"/>
    </location>
    <ligand>
        <name>substrate</name>
    </ligand>
</feature>
<keyword evidence="2 5" id="KW-0521">NADP</keyword>
<feature type="site" description="Important for catalytic activity" evidence="5">
    <location>
        <position position="108"/>
    </location>
</feature>
<dbReference type="EMBL" id="JADIKM010000002">
    <property type="protein sequence ID" value="MFK2904155.1"/>
    <property type="molecule type" value="Genomic_DNA"/>
</dbReference>
<keyword evidence="5" id="KW-0511">Multifunctional enzyme</keyword>
<dbReference type="EC" id="1.1.1.271" evidence="5"/>
<dbReference type="CDD" id="cd05239">
    <property type="entry name" value="GDP_FS_SDR_e"/>
    <property type="match status" value="1"/>
</dbReference>
<keyword evidence="8" id="KW-1185">Reference proteome</keyword>
<gene>
    <name evidence="5" type="primary">fcl</name>
    <name evidence="7" type="ORF">ISP17_09265</name>
</gene>
<comment type="catalytic activity">
    <reaction evidence="5">
        <text>GDP-beta-L-fucose + NADP(+) = GDP-4-dehydro-alpha-D-rhamnose + NADPH + H(+)</text>
        <dbReference type="Rhea" id="RHEA:18885"/>
        <dbReference type="ChEBI" id="CHEBI:15378"/>
        <dbReference type="ChEBI" id="CHEBI:57273"/>
        <dbReference type="ChEBI" id="CHEBI:57783"/>
        <dbReference type="ChEBI" id="CHEBI:57964"/>
        <dbReference type="ChEBI" id="CHEBI:58349"/>
        <dbReference type="EC" id="1.1.1.271"/>
    </reaction>
</comment>
<evidence type="ECO:0000313" key="8">
    <source>
        <dbReference type="Proteomes" id="UP001620460"/>
    </source>
</evidence>
<comment type="similarity">
    <text evidence="1 5">Belongs to the NAD(P)-dependent epimerase/dehydratase family. Fucose synthase subfamily.</text>
</comment>
<reference evidence="7 8" key="1">
    <citation type="submission" date="2020-10" db="EMBL/GenBank/DDBJ databases">
        <title>Phylogeny of dyella-like bacteria.</title>
        <authorList>
            <person name="Fu J."/>
        </authorList>
    </citation>
    <scope>NUCLEOTIDE SEQUENCE [LARGE SCALE GENOMIC DNA]</scope>
    <source>
        <strain evidence="7 8">Gsoil3046</strain>
    </source>
</reference>
<protein>
    <recommendedName>
        <fullName evidence="5">GDP-L-fucose synthase</fullName>
        <ecNumber evidence="5">1.1.1.271</ecNumber>
    </recommendedName>
    <alternativeName>
        <fullName evidence="5">GDP-4-keto-6-deoxy-D-mannose-3,5-epimerase-4-reductase</fullName>
    </alternativeName>
</protein>
<feature type="binding site" evidence="5">
    <location>
        <position position="181"/>
    </location>
    <ligand>
        <name>NADP(+)</name>
        <dbReference type="ChEBI" id="CHEBI:58349"/>
    </ligand>
</feature>
<sequence>MNKSDKILITGGKGLFGSALVDQLTRQGYKNVVGLGREDGDLTHTEATRDLFAKHSPDYVFHAAGRVYGIMGNMKNKALSFYDNVMINTNVVDAAHRAGVKKIAVMGTGAVYPYPPPGLPFREEMIFMGEPHHSEDSYSHAKRAMLGMLRAYSESYGLQWTYIVSCNLFGPRDRFDSEQGHVIPSLIKRFYEAKVAGTEVVVWGDGTAQRDFLYVYDAAKAATAVMQQLEGPVNIGSGNVYTIRQVVDILTEVTGMHGRVLWDASKPNGREYLGYDLSKLQSTGFTCDYTLRQGLEQTWAWYQNHMEPMSA</sequence>
<dbReference type="InterPro" id="IPR001509">
    <property type="entry name" value="Epimerase_deHydtase"/>
</dbReference>
<dbReference type="Gene3D" id="3.90.25.10">
    <property type="entry name" value="UDP-galactose 4-epimerase, domain 1"/>
    <property type="match status" value="1"/>
</dbReference>
<evidence type="ECO:0000313" key="7">
    <source>
        <dbReference type="EMBL" id="MFK2904155.1"/>
    </source>
</evidence>
<feature type="binding site" evidence="5">
    <location>
        <position position="142"/>
    </location>
    <ligand>
        <name>NADP(+)</name>
        <dbReference type="ChEBI" id="CHEBI:58349"/>
    </ligand>
</feature>
<dbReference type="HAMAP" id="MF_00956">
    <property type="entry name" value="GDP_fucose_synth"/>
    <property type="match status" value="1"/>
</dbReference>
<proteinExistence type="inferred from homology"/>
<evidence type="ECO:0000256" key="5">
    <source>
        <dbReference type="HAMAP-Rule" id="MF_00956"/>
    </source>
</evidence>
<dbReference type="PANTHER" id="PTHR43238:SF1">
    <property type="entry name" value="GDP-L-FUCOSE SYNTHASE"/>
    <property type="match status" value="1"/>
</dbReference>
<evidence type="ECO:0000256" key="3">
    <source>
        <dbReference type="ARBA" id="ARBA00023002"/>
    </source>
</evidence>
<dbReference type="PANTHER" id="PTHR43238">
    <property type="entry name" value="GDP-L-FUCOSE SYNTHASE"/>
    <property type="match status" value="1"/>
</dbReference>
<evidence type="ECO:0000256" key="4">
    <source>
        <dbReference type="ARBA" id="ARBA00023235"/>
    </source>
</evidence>
<comment type="pathway">
    <text evidence="5">Nucleotide-sugar biosynthesis; GDP-L-fucose biosynthesis via de novo pathway; GDP-L-fucose from GDP-alpha-D-mannose: step 2/2.</text>
</comment>
<feature type="binding site" evidence="5">
    <location>
        <position position="210"/>
    </location>
    <ligand>
        <name>substrate</name>
    </ligand>
</feature>
<dbReference type="InterPro" id="IPR028614">
    <property type="entry name" value="GDP_fucose/colitose_synth"/>
</dbReference>
<evidence type="ECO:0000256" key="2">
    <source>
        <dbReference type="ARBA" id="ARBA00022857"/>
    </source>
</evidence>
<feature type="domain" description="NAD-dependent epimerase/dehydratase" evidence="6">
    <location>
        <begin position="7"/>
        <end position="236"/>
    </location>
</feature>
<evidence type="ECO:0000259" key="6">
    <source>
        <dbReference type="Pfam" id="PF01370"/>
    </source>
</evidence>
<feature type="binding site" evidence="5">
    <location>
        <position position="189"/>
    </location>
    <ligand>
        <name>substrate</name>
    </ligand>
</feature>
<dbReference type="Gene3D" id="3.40.50.720">
    <property type="entry name" value="NAD(P)-binding Rossmann-like Domain"/>
    <property type="match status" value="1"/>
</dbReference>
<accession>A0ABW8JSQ4</accession>
<feature type="binding site" evidence="5">
    <location>
        <begin position="11"/>
        <end position="17"/>
    </location>
    <ligand>
        <name>NADP(+)</name>
        <dbReference type="ChEBI" id="CHEBI:58349"/>
    </ligand>
</feature>
<organism evidence="7 8">
    <name type="scientific">Dyella ginsengisoli</name>
    <dbReference type="NCBI Taxonomy" id="363848"/>
    <lineage>
        <taxon>Bacteria</taxon>
        <taxon>Pseudomonadati</taxon>
        <taxon>Pseudomonadota</taxon>
        <taxon>Gammaproteobacteria</taxon>
        <taxon>Lysobacterales</taxon>
        <taxon>Rhodanobacteraceae</taxon>
        <taxon>Dyella</taxon>
    </lineage>
</organism>